<keyword evidence="3" id="KW-1185">Reference proteome</keyword>
<gene>
    <name evidence="2" type="ORF">JE024_19470</name>
</gene>
<feature type="compositionally biased region" description="Basic and acidic residues" evidence="1">
    <location>
        <begin position="247"/>
        <end position="267"/>
    </location>
</feature>
<feature type="compositionally biased region" description="Low complexity" evidence="1">
    <location>
        <begin position="187"/>
        <end position="204"/>
    </location>
</feature>
<feature type="compositionally biased region" description="Low complexity" evidence="1">
    <location>
        <begin position="225"/>
        <end position="246"/>
    </location>
</feature>
<proteinExistence type="predicted"/>
<feature type="region of interest" description="Disordered" evidence="1">
    <location>
        <begin position="86"/>
        <end position="267"/>
    </location>
</feature>
<organism evidence="2 3">
    <name type="scientific">Streptomyces zhihengii</name>
    <dbReference type="NCBI Taxonomy" id="1818004"/>
    <lineage>
        <taxon>Bacteria</taxon>
        <taxon>Bacillati</taxon>
        <taxon>Actinomycetota</taxon>
        <taxon>Actinomycetes</taxon>
        <taxon>Kitasatosporales</taxon>
        <taxon>Streptomycetaceae</taxon>
        <taxon>Streptomyces</taxon>
    </lineage>
</organism>
<dbReference type="EMBL" id="JAFEJA010000001">
    <property type="protein sequence ID" value="MBM9620876.1"/>
    <property type="molecule type" value="Genomic_DNA"/>
</dbReference>
<name>A0ABS2UTJ9_9ACTN</name>
<accession>A0ABS2UTJ9</accession>
<evidence type="ECO:0008006" key="4">
    <source>
        <dbReference type="Google" id="ProtNLM"/>
    </source>
</evidence>
<evidence type="ECO:0000256" key="1">
    <source>
        <dbReference type="SAM" id="MobiDB-lite"/>
    </source>
</evidence>
<comment type="caution">
    <text evidence="2">The sequence shown here is derived from an EMBL/GenBank/DDBJ whole genome shotgun (WGS) entry which is preliminary data.</text>
</comment>
<evidence type="ECO:0000313" key="2">
    <source>
        <dbReference type="EMBL" id="MBM9620876.1"/>
    </source>
</evidence>
<feature type="compositionally biased region" description="Basic and acidic residues" evidence="1">
    <location>
        <begin position="176"/>
        <end position="186"/>
    </location>
</feature>
<sequence length="382" mass="39769">MIHVRTRLTADFTVIANSLLQRPGSAVTVGVAGYILSLPDGAAVSIDALCEHFTEGETLISRALRELETDGYLARRVERGPWGRVGTRTFFHDVPPAGHPARPGTRRAASPRRAPRPGTGAPPGDVCAASVAAPARQTREARGATGDGPDAGDVTPDHPPVGDATQGAPAPSGDGADTRRTTRDRPPAQGTPAAPAPPQEANHPGSGPESDAPSARDTQAPPAPETAAPPARDTQAPPAPQAAAPPAREHTAPPAHETDAPPDPDPRAEVILASLRLVDRRLILSRRETADLVPAVCRWLAGGVEPEDLTAHLTDRLPARLLARPARILAHRLRELPPPLPELPAPPPVLPMVTCDGCGLAFRSAGTEQCRDCRQGALAAAS</sequence>
<protein>
    <recommendedName>
        <fullName evidence="4">Helix-turn-helix domain-containing protein</fullName>
    </recommendedName>
</protein>
<dbReference type="RefSeq" id="WP_205374805.1">
    <property type="nucleotide sequence ID" value="NZ_JAFEJA010000001.1"/>
</dbReference>
<dbReference type="Proteomes" id="UP000664109">
    <property type="component" value="Unassembled WGS sequence"/>
</dbReference>
<reference evidence="2 3" key="1">
    <citation type="journal article" date="2016" name="Arch. Microbiol.">
        <title>Streptomyces zhihengii sp. nov., isolated from rhizospheric soil of Psammosilene tunicoides.</title>
        <authorList>
            <person name="Huang M.J."/>
            <person name="Fei J.J."/>
            <person name="Salam N."/>
            <person name="Kim C.J."/>
            <person name="Hozzein W.N."/>
            <person name="Xiao M."/>
            <person name="Huang H.Q."/>
            <person name="Li W.J."/>
        </authorList>
    </citation>
    <scope>NUCLEOTIDE SEQUENCE [LARGE SCALE GENOMIC DNA]</scope>
    <source>
        <strain evidence="2 3">YIM T102</strain>
    </source>
</reference>
<evidence type="ECO:0000313" key="3">
    <source>
        <dbReference type="Proteomes" id="UP000664109"/>
    </source>
</evidence>